<dbReference type="Pfam" id="PF17733">
    <property type="entry name" value="KPWE_dom"/>
    <property type="match status" value="1"/>
</dbReference>
<dbReference type="PANTHER" id="PTHR36855">
    <property type="entry name" value="CHROMOSOME 10, WHOLE GENOME SHOTGUN SEQUENCE"/>
    <property type="match status" value="1"/>
</dbReference>
<proteinExistence type="predicted"/>
<reference evidence="4" key="1">
    <citation type="submission" date="2023-10" db="EMBL/GenBank/DDBJ databases">
        <authorList>
            <person name="Hackl T."/>
        </authorList>
    </citation>
    <scope>NUCLEOTIDE SEQUENCE</scope>
</reference>
<gene>
    <name evidence="4" type="ORF">KHLLAP_LOCUS11645</name>
</gene>
<accession>A0AAI8YL11</accession>
<dbReference type="Proteomes" id="UP001295740">
    <property type="component" value="Unassembled WGS sequence"/>
</dbReference>
<feature type="region of interest" description="Disordered" evidence="1">
    <location>
        <begin position="134"/>
        <end position="179"/>
    </location>
</feature>
<feature type="domain" description="PEX14-like helix-turn-helix" evidence="3">
    <location>
        <begin position="21"/>
        <end position="86"/>
    </location>
</feature>
<evidence type="ECO:0000313" key="4">
    <source>
        <dbReference type="EMBL" id="CAJ2511177.1"/>
    </source>
</evidence>
<dbReference type="InterPro" id="IPR040554">
    <property type="entry name" value="KPWE_PEX14_dom"/>
</dbReference>
<evidence type="ECO:0000313" key="5">
    <source>
        <dbReference type="Proteomes" id="UP001295740"/>
    </source>
</evidence>
<dbReference type="Pfam" id="PF25871">
    <property type="entry name" value="HTH_76"/>
    <property type="match status" value="1"/>
</dbReference>
<dbReference type="EMBL" id="CAUWAG010000018">
    <property type="protein sequence ID" value="CAJ2511177.1"/>
    <property type="molecule type" value="Genomic_DNA"/>
</dbReference>
<organism evidence="4 5">
    <name type="scientific">Anthostomella pinea</name>
    <dbReference type="NCBI Taxonomy" id="933095"/>
    <lineage>
        <taxon>Eukaryota</taxon>
        <taxon>Fungi</taxon>
        <taxon>Dikarya</taxon>
        <taxon>Ascomycota</taxon>
        <taxon>Pezizomycotina</taxon>
        <taxon>Sordariomycetes</taxon>
        <taxon>Xylariomycetidae</taxon>
        <taxon>Xylariales</taxon>
        <taxon>Xylariaceae</taxon>
        <taxon>Anthostomella</taxon>
    </lineage>
</organism>
<dbReference type="InterPro" id="IPR058841">
    <property type="entry name" value="HTH_76"/>
</dbReference>
<name>A0AAI8YL11_9PEZI</name>
<keyword evidence="5" id="KW-1185">Reference proteome</keyword>
<dbReference type="AlphaFoldDB" id="A0AAI8YL11"/>
<feature type="region of interest" description="Disordered" evidence="1">
    <location>
        <begin position="230"/>
        <end position="251"/>
    </location>
</feature>
<evidence type="ECO:0000259" key="3">
    <source>
        <dbReference type="Pfam" id="PF25871"/>
    </source>
</evidence>
<sequence>MAASGGMADIQRRAAEDPVAGYRAFDSYPWQKDWGFMTQLATALENITPNGSNLSDVALEVRIFWFEQKTKITIDGEQYKQWLGQNSQQPLNIVAEQAIVAEAMAVPPADRKLAHLLVELGNPLGQLALQQNIPNTAASPPSTSPPDPSVPSWQSAAPKSDLYVQKDSTNPSDPGKEPYPKKFEEIIEFLQTGKEIPGIRKIPDTVVEDPSISTQGRLAAPLKPWERRARMGMGMGGGSSVLTAESGSGNA</sequence>
<evidence type="ECO:0000259" key="2">
    <source>
        <dbReference type="Pfam" id="PF17733"/>
    </source>
</evidence>
<feature type="domain" description="Peroxisomal membrane protein PEX14-like KPWE" evidence="2">
    <location>
        <begin position="178"/>
        <end position="227"/>
    </location>
</feature>
<dbReference type="PANTHER" id="PTHR36855:SF1">
    <property type="entry name" value="PEROXISOME MEMBRANE ANCHOR PROTEIN PEX14P N-TERMINAL DOMAIN-CONTAINING PROTEIN"/>
    <property type="match status" value="1"/>
</dbReference>
<comment type="caution">
    <text evidence="4">The sequence shown here is derived from an EMBL/GenBank/DDBJ whole genome shotgun (WGS) entry which is preliminary data.</text>
</comment>
<feature type="compositionally biased region" description="Polar residues" evidence="1">
    <location>
        <begin position="240"/>
        <end position="251"/>
    </location>
</feature>
<evidence type="ECO:0000256" key="1">
    <source>
        <dbReference type="SAM" id="MobiDB-lite"/>
    </source>
</evidence>
<protein>
    <submittedName>
        <fullName evidence="4">Uu.00g068020.m01.CDS01</fullName>
    </submittedName>
</protein>